<accession>A0ABR6ERI2</accession>
<dbReference type="SUPFAM" id="SSF53474">
    <property type="entry name" value="alpha/beta-Hydrolases"/>
    <property type="match status" value="1"/>
</dbReference>
<reference evidence="2 3" key="1">
    <citation type="submission" date="2019-11" db="EMBL/GenBank/DDBJ databases">
        <title>Description of Pedobacter sp. LMG 31462T.</title>
        <authorList>
            <person name="Carlier A."/>
            <person name="Qi S."/>
            <person name="Vandamme P."/>
        </authorList>
    </citation>
    <scope>NUCLEOTIDE SEQUENCE [LARGE SCALE GENOMIC DNA]</scope>
    <source>
        <strain evidence="2 3">LMG 31462</strain>
    </source>
</reference>
<dbReference type="PANTHER" id="PTHR43433:SF4">
    <property type="entry name" value="NON-HEME CHLOROPEROXIDASE-RELATED"/>
    <property type="match status" value="1"/>
</dbReference>
<comment type="caution">
    <text evidence="2">The sequence shown here is derived from an EMBL/GenBank/DDBJ whole genome shotgun (WGS) entry which is preliminary data.</text>
</comment>
<dbReference type="Pfam" id="PF00561">
    <property type="entry name" value="Abhydrolase_1"/>
    <property type="match status" value="1"/>
</dbReference>
<dbReference type="EMBL" id="WNXC01000001">
    <property type="protein sequence ID" value="MBB2147865.1"/>
    <property type="molecule type" value="Genomic_DNA"/>
</dbReference>
<dbReference type="PANTHER" id="PTHR43433">
    <property type="entry name" value="HYDROLASE, ALPHA/BETA FOLD FAMILY PROTEIN"/>
    <property type="match status" value="1"/>
</dbReference>
<dbReference type="PRINTS" id="PR00412">
    <property type="entry name" value="EPOXHYDRLASE"/>
</dbReference>
<dbReference type="Proteomes" id="UP000636110">
    <property type="component" value="Unassembled WGS sequence"/>
</dbReference>
<name>A0ABR6ERI2_9SPHI</name>
<evidence type="ECO:0000313" key="2">
    <source>
        <dbReference type="EMBL" id="MBB2147865.1"/>
    </source>
</evidence>
<dbReference type="InterPro" id="IPR029058">
    <property type="entry name" value="AB_hydrolase_fold"/>
</dbReference>
<dbReference type="GO" id="GO:0016787">
    <property type="term" value="F:hydrolase activity"/>
    <property type="evidence" value="ECO:0007669"/>
    <property type="project" value="UniProtKB-KW"/>
</dbReference>
<evidence type="ECO:0000313" key="3">
    <source>
        <dbReference type="Proteomes" id="UP000636110"/>
    </source>
</evidence>
<dbReference type="RefSeq" id="WP_182953262.1">
    <property type="nucleotide sequence ID" value="NZ_WNXC01000001.1"/>
</dbReference>
<protein>
    <submittedName>
        <fullName evidence="2">Alpha/beta fold hydrolase</fullName>
    </submittedName>
</protein>
<gene>
    <name evidence="2" type="ORF">GM920_02960</name>
</gene>
<evidence type="ECO:0000259" key="1">
    <source>
        <dbReference type="Pfam" id="PF00561"/>
    </source>
</evidence>
<dbReference type="InterPro" id="IPR050471">
    <property type="entry name" value="AB_hydrolase"/>
</dbReference>
<proteinExistence type="predicted"/>
<keyword evidence="2" id="KW-0378">Hydrolase</keyword>
<dbReference type="InterPro" id="IPR000073">
    <property type="entry name" value="AB_hydrolase_1"/>
</dbReference>
<feature type="domain" description="AB hydrolase-1" evidence="1">
    <location>
        <begin position="25"/>
        <end position="263"/>
    </location>
</feature>
<keyword evidence="3" id="KW-1185">Reference proteome</keyword>
<dbReference type="InterPro" id="IPR000639">
    <property type="entry name" value="Epox_hydrolase-like"/>
</dbReference>
<dbReference type="PRINTS" id="PR00111">
    <property type="entry name" value="ABHYDROLASE"/>
</dbReference>
<organism evidence="2 3">
    <name type="scientific">Pedobacter gandavensis</name>
    <dbReference type="NCBI Taxonomy" id="2679963"/>
    <lineage>
        <taxon>Bacteria</taxon>
        <taxon>Pseudomonadati</taxon>
        <taxon>Bacteroidota</taxon>
        <taxon>Sphingobacteriia</taxon>
        <taxon>Sphingobacteriales</taxon>
        <taxon>Sphingobacteriaceae</taxon>
        <taxon>Pedobacter</taxon>
    </lineage>
</organism>
<dbReference type="Gene3D" id="3.40.50.1820">
    <property type="entry name" value="alpha/beta hydrolase"/>
    <property type="match status" value="1"/>
</dbReference>
<sequence>MPYIKRNPENSKSVNIFYEDLGSGKPVILIHGWPVSHEMWEYQVASIVYSGYRCIAYDRRGFGQSDKPWSGYDYDTLASDLNELILALDLSEVTLVGFSMGGGEVVRYLGKYGSSKVEKAVLISSVVPLMLKTEDHEEGVPKEVFEEMIANIQHDRPAFLAAFGKQFFGEGVLNKPVSHEIRNWMHQLAIVASPKATVDCVRSFSETDFRTDLSTITIPVMVIHGDEDKVVPIKATSAITSMLLPNADYYEMEGGSHGLFITHKDELNQLLVNFLKR</sequence>